<keyword evidence="14" id="KW-1185">Reference proteome</keyword>
<dbReference type="Gene3D" id="2.40.110.10">
    <property type="entry name" value="Butyryl-CoA Dehydrogenase, subunit A, domain 2"/>
    <property type="match status" value="1"/>
</dbReference>
<dbReference type="EC" id="1.3.8.11" evidence="7"/>
<dbReference type="Proteomes" id="UP000427906">
    <property type="component" value="Chromosome"/>
</dbReference>
<dbReference type="FunFam" id="1.10.540.10:FF:000002">
    <property type="entry name" value="Acyl-CoA dehydrogenase FadE19"/>
    <property type="match status" value="1"/>
</dbReference>
<dbReference type="InterPro" id="IPR046373">
    <property type="entry name" value="Acyl-CoA_Oxase/DH_mid-dom_sf"/>
</dbReference>
<dbReference type="InterPro" id="IPR009100">
    <property type="entry name" value="AcylCoA_DH/oxidase_NM_dom_sf"/>
</dbReference>
<dbReference type="AlphaFoldDB" id="A0A5K7YN31"/>
<dbReference type="SUPFAM" id="SSF47203">
    <property type="entry name" value="Acyl-CoA dehydrogenase C-terminal domain-like"/>
    <property type="match status" value="1"/>
</dbReference>
<dbReference type="Gene3D" id="1.20.140.10">
    <property type="entry name" value="Butyryl-CoA Dehydrogenase, subunit A, domain 3"/>
    <property type="match status" value="1"/>
</dbReference>
<reference evidence="13 14" key="1">
    <citation type="submission" date="2019-11" db="EMBL/GenBank/DDBJ databases">
        <title>Comparative genomics of hydrocarbon-degrading Desulfosarcina strains.</title>
        <authorList>
            <person name="Watanabe M."/>
            <person name="Kojima H."/>
            <person name="Fukui M."/>
        </authorList>
    </citation>
    <scope>NUCLEOTIDE SEQUENCE [LARGE SCALE GENOMIC DNA]</scope>
    <source>
        <strain evidence="13 14">PL12</strain>
    </source>
</reference>
<proteinExistence type="inferred from homology"/>
<dbReference type="FunFam" id="1.20.140.10:FF:000001">
    <property type="entry name" value="Acyl-CoA dehydrogenase"/>
    <property type="match status" value="1"/>
</dbReference>
<dbReference type="InterPro" id="IPR037069">
    <property type="entry name" value="AcylCoA_DH/ox_N_sf"/>
</dbReference>
<keyword evidence="6 9" id="KW-0560">Oxidoreductase</keyword>
<protein>
    <recommendedName>
        <fullName evidence="8">Cyclohexane-1-carbonyl-CoA dehydrogenase</fullName>
        <ecNumber evidence="7">1.3.8.11</ecNumber>
    </recommendedName>
</protein>
<dbReference type="GO" id="GO:0050660">
    <property type="term" value="F:flavin adenine dinucleotide binding"/>
    <property type="evidence" value="ECO:0007669"/>
    <property type="project" value="InterPro"/>
</dbReference>
<name>A0A5K7YN31_9BACT</name>
<evidence type="ECO:0000256" key="5">
    <source>
        <dbReference type="ARBA" id="ARBA00022827"/>
    </source>
</evidence>
<feature type="domain" description="Acyl-CoA dehydrogenase/oxidase N-terminal" evidence="12">
    <location>
        <begin position="16"/>
        <end position="128"/>
    </location>
</feature>
<evidence type="ECO:0000259" key="10">
    <source>
        <dbReference type="Pfam" id="PF00441"/>
    </source>
</evidence>
<dbReference type="SUPFAM" id="SSF56645">
    <property type="entry name" value="Acyl-CoA dehydrogenase NM domain-like"/>
    <property type="match status" value="1"/>
</dbReference>
<comment type="similarity">
    <text evidence="2 9">Belongs to the acyl-CoA dehydrogenase family.</text>
</comment>
<dbReference type="Pfam" id="PF02770">
    <property type="entry name" value="Acyl-CoA_dh_M"/>
    <property type="match status" value="1"/>
</dbReference>
<evidence type="ECO:0000256" key="1">
    <source>
        <dbReference type="ARBA" id="ARBA00001974"/>
    </source>
</evidence>
<dbReference type="Gene3D" id="1.10.540.10">
    <property type="entry name" value="Acyl-CoA dehydrogenase/oxidase, N-terminal domain"/>
    <property type="match status" value="1"/>
</dbReference>
<evidence type="ECO:0000256" key="3">
    <source>
        <dbReference type="ARBA" id="ARBA00011881"/>
    </source>
</evidence>
<evidence type="ECO:0000256" key="8">
    <source>
        <dbReference type="ARBA" id="ARBA00067292"/>
    </source>
</evidence>
<evidence type="ECO:0000256" key="9">
    <source>
        <dbReference type="RuleBase" id="RU362125"/>
    </source>
</evidence>
<organism evidence="13 14">
    <name type="scientific">Desulfosarcina alkanivorans</name>
    <dbReference type="NCBI Taxonomy" id="571177"/>
    <lineage>
        <taxon>Bacteria</taxon>
        <taxon>Pseudomonadati</taxon>
        <taxon>Thermodesulfobacteriota</taxon>
        <taxon>Desulfobacteria</taxon>
        <taxon>Desulfobacterales</taxon>
        <taxon>Desulfosarcinaceae</taxon>
        <taxon>Desulfosarcina</taxon>
    </lineage>
</organism>
<dbReference type="InterPro" id="IPR013786">
    <property type="entry name" value="AcylCoA_DH/ox_N"/>
</dbReference>
<dbReference type="InterPro" id="IPR006091">
    <property type="entry name" value="Acyl-CoA_Oxase/DH_mid-dom"/>
</dbReference>
<dbReference type="Pfam" id="PF00441">
    <property type="entry name" value="Acyl-CoA_dh_1"/>
    <property type="match status" value="1"/>
</dbReference>
<evidence type="ECO:0000256" key="4">
    <source>
        <dbReference type="ARBA" id="ARBA00022630"/>
    </source>
</evidence>
<dbReference type="EMBL" id="AP021874">
    <property type="protein sequence ID" value="BBO69823.1"/>
    <property type="molecule type" value="Genomic_DNA"/>
</dbReference>
<feature type="domain" description="Acyl-CoA dehydrogenase/oxidase C-terminal" evidence="10">
    <location>
        <begin position="242"/>
        <end position="389"/>
    </location>
</feature>
<evidence type="ECO:0000313" key="14">
    <source>
        <dbReference type="Proteomes" id="UP000427906"/>
    </source>
</evidence>
<dbReference type="PANTHER" id="PTHR43884:SF12">
    <property type="entry name" value="ISOVALERYL-COA DEHYDROGENASE, MITOCHONDRIAL-RELATED"/>
    <property type="match status" value="1"/>
</dbReference>
<dbReference type="InterPro" id="IPR009075">
    <property type="entry name" value="AcylCo_DH/oxidase_C"/>
</dbReference>
<accession>A0A5K7YN31</accession>
<sequence>MLLGVRNVRYMYFELTKEQKMIRDEVRHFAQKEIAPRAEEMERTGEYPYDLMDKMAELGLMGIPFPEEYGGMGGDWVSTHLCIEEISKADITLGAMLDVTTSVVAQELFVFGTEEQKQKWLIPIAEGKKIGAFGLTEPDSGSDAGSLSTTAELKGDEWVLNGTKQFITNIGLDNASVVLVAARVKEDDLKDVISTFIVPKDAPGFKLGERYRKITWHASATHEVILSDCRIPKENLLGDLKRGFAQHLAVLETGRISIAAVAVGVAQACLNEALKYAQGRHQFGKPIFNFQSIQFKLADMAVSIELARNQVIKAAWLKDLGKKHSFEATVAKLYATEMLEKVATDAVQIHGGYGYMEEYPVSRYYQGAKLLQIVEGTSEIQRMIIGRMLAKGSLS</sequence>
<comment type="cofactor">
    <cofactor evidence="1 9">
        <name>FAD</name>
        <dbReference type="ChEBI" id="CHEBI:57692"/>
    </cofactor>
</comment>
<dbReference type="Pfam" id="PF02771">
    <property type="entry name" value="Acyl-CoA_dh_N"/>
    <property type="match status" value="1"/>
</dbReference>
<dbReference type="InterPro" id="IPR006089">
    <property type="entry name" value="Acyl-CoA_DH_CS"/>
</dbReference>
<dbReference type="InterPro" id="IPR036250">
    <property type="entry name" value="AcylCo_DH-like_C"/>
</dbReference>
<dbReference type="FunFam" id="2.40.110.10:FF:000009">
    <property type="entry name" value="Acyl-CoA dehydrogenase"/>
    <property type="match status" value="1"/>
</dbReference>
<dbReference type="PROSITE" id="PS00072">
    <property type="entry name" value="ACYL_COA_DH_1"/>
    <property type="match status" value="1"/>
</dbReference>
<evidence type="ECO:0000256" key="6">
    <source>
        <dbReference type="ARBA" id="ARBA00023002"/>
    </source>
</evidence>
<keyword evidence="4 9" id="KW-0285">Flavoprotein</keyword>
<evidence type="ECO:0000259" key="11">
    <source>
        <dbReference type="Pfam" id="PF02770"/>
    </source>
</evidence>
<evidence type="ECO:0000259" key="12">
    <source>
        <dbReference type="Pfam" id="PF02771"/>
    </source>
</evidence>
<dbReference type="KEGG" id="dalk:DSCA_37530"/>
<evidence type="ECO:0000313" key="13">
    <source>
        <dbReference type="EMBL" id="BBO69823.1"/>
    </source>
</evidence>
<dbReference type="GO" id="GO:0003995">
    <property type="term" value="F:acyl-CoA dehydrogenase activity"/>
    <property type="evidence" value="ECO:0007669"/>
    <property type="project" value="InterPro"/>
</dbReference>
<comment type="subunit">
    <text evidence="3">Homotetramer.</text>
</comment>
<dbReference type="PANTHER" id="PTHR43884">
    <property type="entry name" value="ACYL-COA DEHYDROGENASE"/>
    <property type="match status" value="1"/>
</dbReference>
<dbReference type="PIRSF" id="PIRSF016578">
    <property type="entry name" value="HsaA"/>
    <property type="match status" value="1"/>
</dbReference>
<feature type="domain" description="Acyl-CoA oxidase/dehydrogenase middle" evidence="11">
    <location>
        <begin position="132"/>
        <end position="229"/>
    </location>
</feature>
<evidence type="ECO:0000256" key="7">
    <source>
        <dbReference type="ARBA" id="ARBA00066361"/>
    </source>
</evidence>
<evidence type="ECO:0000256" key="2">
    <source>
        <dbReference type="ARBA" id="ARBA00009347"/>
    </source>
</evidence>
<keyword evidence="5 9" id="KW-0274">FAD</keyword>
<gene>
    <name evidence="13" type="primary">acdA_1</name>
    <name evidence="13" type="ORF">DSCA_37530</name>
</gene>